<reference evidence="1 2" key="1">
    <citation type="submission" date="2021-06" db="EMBL/GenBank/DDBJ databases">
        <authorList>
            <person name="Palmer J.M."/>
        </authorList>
    </citation>
    <scope>NUCLEOTIDE SEQUENCE [LARGE SCALE GENOMIC DNA]</scope>
    <source>
        <strain evidence="1 2">MEX-2019</strain>
        <tissue evidence="1">Muscle</tissue>
    </source>
</reference>
<gene>
    <name evidence="1" type="ORF">CRENBAI_004991</name>
</gene>
<evidence type="ECO:0000313" key="1">
    <source>
        <dbReference type="EMBL" id="KAK5623791.1"/>
    </source>
</evidence>
<keyword evidence="2" id="KW-1185">Reference proteome</keyword>
<proteinExistence type="predicted"/>
<dbReference type="AlphaFoldDB" id="A0AAV9SQR0"/>
<name>A0AAV9SQR0_9TELE</name>
<comment type="caution">
    <text evidence="1">The sequence shown here is derived from an EMBL/GenBank/DDBJ whole genome shotgun (WGS) entry which is preliminary data.</text>
</comment>
<dbReference type="EMBL" id="JAHHUM010000014">
    <property type="protein sequence ID" value="KAK5623791.1"/>
    <property type="molecule type" value="Genomic_DNA"/>
</dbReference>
<accession>A0AAV9SQR0</accession>
<evidence type="ECO:0000313" key="2">
    <source>
        <dbReference type="Proteomes" id="UP001311232"/>
    </source>
</evidence>
<dbReference type="Proteomes" id="UP001311232">
    <property type="component" value="Unassembled WGS sequence"/>
</dbReference>
<organism evidence="1 2">
    <name type="scientific">Crenichthys baileyi</name>
    <name type="common">White River springfish</name>
    <dbReference type="NCBI Taxonomy" id="28760"/>
    <lineage>
        <taxon>Eukaryota</taxon>
        <taxon>Metazoa</taxon>
        <taxon>Chordata</taxon>
        <taxon>Craniata</taxon>
        <taxon>Vertebrata</taxon>
        <taxon>Euteleostomi</taxon>
        <taxon>Actinopterygii</taxon>
        <taxon>Neopterygii</taxon>
        <taxon>Teleostei</taxon>
        <taxon>Neoteleostei</taxon>
        <taxon>Acanthomorphata</taxon>
        <taxon>Ovalentaria</taxon>
        <taxon>Atherinomorphae</taxon>
        <taxon>Cyprinodontiformes</taxon>
        <taxon>Goodeidae</taxon>
        <taxon>Crenichthys</taxon>
    </lineage>
</organism>
<sequence length="125" mass="13451">MRQTEPTPSSLELASPAAGGSGWVGSGLQEGCGSVPAGSSVAINQDVPVQLFLRDLFLGLWSRCVFARAKKQSQKNSHDAEWHNAGGFGVTFDLLSLVYFSCLSINGNRGLWVMRRTDTMTSVVM</sequence>
<protein>
    <submittedName>
        <fullName evidence="1">Uncharacterized protein</fullName>
    </submittedName>
</protein>